<keyword evidence="2 5" id="KW-0547">Nucleotide-binding</keyword>
<keyword evidence="10" id="KW-0723">Serine/threonine-protein kinase</keyword>
<keyword evidence="11" id="KW-1185">Reference proteome</keyword>
<keyword evidence="3 10" id="KW-0418">Kinase</keyword>
<keyword evidence="6" id="KW-0175">Coiled coil</keyword>
<dbReference type="InterPro" id="IPR008271">
    <property type="entry name" value="Ser/Thr_kinase_AS"/>
</dbReference>
<dbReference type="SMART" id="SM00220">
    <property type="entry name" value="S_TKc"/>
    <property type="match status" value="1"/>
</dbReference>
<dbReference type="Gene3D" id="1.10.510.10">
    <property type="entry name" value="Transferase(Phosphotransferase) domain 1"/>
    <property type="match status" value="1"/>
</dbReference>
<dbReference type="Pfam" id="PF13424">
    <property type="entry name" value="TPR_12"/>
    <property type="match status" value="3"/>
</dbReference>
<dbReference type="PROSITE" id="PS00108">
    <property type="entry name" value="PROTEIN_KINASE_ST"/>
    <property type="match status" value="1"/>
</dbReference>
<dbReference type="GO" id="GO:0005524">
    <property type="term" value="F:ATP binding"/>
    <property type="evidence" value="ECO:0007669"/>
    <property type="project" value="UniProtKB-UniRule"/>
</dbReference>
<feature type="region of interest" description="Disordered" evidence="7">
    <location>
        <begin position="245"/>
        <end position="273"/>
    </location>
</feature>
<name>A0A5N0TFU5_9GAMM</name>
<reference evidence="10 11" key="1">
    <citation type="submission" date="2019-09" db="EMBL/GenBank/DDBJ databases">
        <title>Wenzhouxiangella sp. Genome sequencing and assembly.</title>
        <authorList>
            <person name="Zhang R."/>
        </authorList>
    </citation>
    <scope>NUCLEOTIDE SEQUENCE [LARGE SCALE GENOMIC DNA]</scope>
    <source>
        <strain evidence="10 11">W260</strain>
    </source>
</reference>
<feature type="domain" description="Protein kinase" evidence="9">
    <location>
        <begin position="91"/>
        <end position="382"/>
    </location>
</feature>
<dbReference type="InterPro" id="IPR019734">
    <property type="entry name" value="TPR_rpt"/>
</dbReference>
<sequence length="949" mass="104127">MNDRAERDRRIAELLEVIIDLEPEEQARVLAAREADPELARHVLKLAAAEDAPGHRLDQPLLTGVDVDLDALARAAQEPDTPEDPETIGPFTRIQLLGEGGMGRVYLAHQSAPVERDVALKVMRHGLSRDIDRLRFDTERQALARLNHPNIAQIFEAGTTETGHPWFAMEWVRGVSISQFSDEHRLGVDARLRLFMDALLAIQHAHQNQLLHRDLKPSNILVTAVDDLPMVKIIDFGIAEGLDDTDAESRHRGQRAGTPGYAPPESLPTDGQPVHLDTRSDIYTLGVTLYELLCDRRPFDRAGDAPTEVWRRIREDTPPTPAAQVAGLHPEEARHVAGNRSARPDQLVRTLSGDLGAIVMKAMARDREQRYGSISAFYQDLVHYLSHEPVTARANDFTHVAALFFRRRAGAVIAAAMLLVAMGVGLVAWSEEARRAAQEAQRAQREALQAREALAESRQLSDFVVDLFELTGTRSGQPQRMTTRELLDLGAEQVAGHPSLPPLERARLMQLLGEIYTRVYALEPARTMAMGALTLRREHLPATHTAIADSLGLLGDIHRIEMQYEQAEPLLLEALAIAEAAEPPHPAALAVALERMASLYWIQDRTDDAIAALERALDIREVELGGADELALADALFHLGNMLHTRGRDDEAQPYLAEAARLYRIIHGDGHVKTATTLNNLAQSEEALGQLDAAESHYRDAIAAWHAIHGHFHPRPILASESLARALGRWGRPTDGMALAQTALDDRIALHGGETADATPAMIALGVNQALAGHLTAAAASLERARQVAAAEFGEQHARTQAAMDAIGWLNWYEGEAAVAERIHRKLLEARQARLGEDHALTAFSHLNLGLALGSLGRFDEAVVELTTALDVWSGSRGSGHRSTALAQHYLGLAKWHLGDPQGAEALFEQALATRGRLYPPSHRDVESSRNALEAIRANSAPLSFDARH</sequence>
<evidence type="ECO:0000256" key="8">
    <source>
        <dbReference type="SAM" id="Phobius"/>
    </source>
</evidence>
<evidence type="ECO:0000313" key="10">
    <source>
        <dbReference type="EMBL" id="KAA9133354.1"/>
    </source>
</evidence>
<dbReference type="InterPro" id="IPR000719">
    <property type="entry name" value="Prot_kinase_dom"/>
</dbReference>
<comment type="caution">
    <text evidence="10">The sequence shown here is derived from an EMBL/GenBank/DDBJ whole genome shotgun (WGS) entry which is preliminary data.</text>
</comment>
<dbReference type="InterPro" id="IPR017441">
    <property type="entry name" value="Protein_kinase_ATP_BS"/>
</dbReference>
<evidence type="ECO:0000256" key="4">
    <source>
        <dbReference type="ARBA" id="ARBA00022840"/>
    </source>
</evidence>
<feature type="binding site" evidence="5">
    <location>
        <position position="121"/>
    </location>
    <ligand>
        <name>ATP</name>
        <dbReference type="ChEBI" id="CHEBI:30616"/>
    </ligand>
</feature>
<dbReference type="GO" id="GO:0004674">
    <property type="term" value="F:protein serine/threonine kinase activity"/>
    <property type="evidence" value="ECO:0007669"/>
    <property type="project" value="UniProtKB-KW"/>
</dbReference>
<evidence type="ECO:0000256" key="1">
    <source>
        <dbReference type="ARBA" id="ARBA00022679"/>
    </source>
</evidence>
<feature type="coiled-coil region" evidence="6">
    <location>
        <begin position="426"/>
        <end position="460"/>
    </location>
</feature>
<dbReference type="AlphaFoldDB" id="A0A5N0TFU5"/>
<feature type="transmembrane region" description="Helical" evidence="8">
    <location>
        <begin position="409"/>
        <end position="429"/>
    </location>
</feature>
<dbReference type="SUPFAM" id="SSF48452">
    <property type="entry name" value="TPR-like"/>
    <property type="match status" value="3"/>
</dbReference>
<dbReference type="PROSITE" id="PS00107">
    <property type="entry name" value="PROTEIN_KINASE_ATP"/>
    <property type="match status" value="1"/>
</dbReference>
<dbReference type="CDD" id="cd14014">
    <property type="entry name" value="STKc_PknB_like"/>
    <property type="match status" value="1"/>
</dbReference>
<evidence type="ECO:0000313" key="11">
    <source>
        <dbReference type="Proteomes" id="UP000325372"/>
    </source>
</evidence>
<dbReference type="EMBL" id="VYXP01000002">
    <property type="protein sequence ID" value="KAA9133354.1"/>
    <property type="molecule type" value="Genomic_DNA"/>
</dbReference>
<organism evidence="10 11">
    <name type="scientific">Marinihelvus fidelis</name>
    <dbReference type="NCBI Taxonomy" id="2613842"/>
    <lineage>
        <taxon>Bacteria</taxon>
        <taxon>Pseudomonadati</taxon>
        <taxon>Pseudomonadota</taxon>
        <taxon>Gammaproteobacteria</taxon>
        <taxon>Chromatiales</taxon>
        <taxon>Wenzhouxiangellaceae</taxon>
        <taxon>Marinihelvus</taxon>
    </lineage>
</organism>
<dbReference type="InterPro" id="IPR011009">
    <property type="entry name" value="Kinase-like_dom_sf"/>
</dbReference>
<protein>
    <submittedName>
        <fullName evidence="10">Serine/threonine protein kinase</fullName>
    </submittedName>
</protein>
<keyword evidence="1" id="KW-0808">Transferase</keyword>
<dbReference type="RefSeq" id="WP_150862913.1">
    <property type="nucleotide sequence ID" value="NZ_VYXP01000002.1"/>
</dbReference>
<evidence type="ECO:0000256" key="6">
    <source>
        <dbReference type="SAM" id="Coils"/>
    </source>
</evidence>
<dbReference type="PROSITE" id="PS50011">
    <property type="entry name" value="PROTEIN_KINASE_DOM"/>
    <property type="match status" value="1"/>
</dbReference>
<dbReference type="Proteomes" id="UP000325372">
    <property type="component" value="Unassembled WGS sequence"/>
</dbReference>
<dbReference type="Gene3D" id="1.25.40.10">
    <property type="entry name" value="Tetratricopeptide repeat domain"/>
    <property type="match status" value="3"/>
</dbReference>
<dbReference type="PANTHER" id="PTHR43289:SF6">
    <property type="entry name" value="SERINE_THREONINE-PROTEIN KINASE NEKL-3"/>
    <property type="match status" value="1"/>
</dbReference>
<dbReference type="SMART" id="SM00028">
    <property type="entry name" value="TPR"/>
    <property type="match status" value="6"/>
</dbReference>
<dbReference type="PANTHER" id="PTHR43289">
    <property type="entry name" value="MITOGEN-ACTIVATED PROTEIN KINASE KINASE KINASE 20-RELATED"/>
    <property type="match status" value="1"/>
</dbReference>
<evidence type="ECO:0000256" key="3">
    <source>
        <dbReference type="ARBA" id="ARBA00022777"/>
    </source>
</evidence>
<proteinExistence type="predicted"/>
<evidence type="ECO:0000256" key="2">
    <source>
        <dbReference type="ARBA" id="ARBA00022741"/>
    </source>
</evidence>
<evidence type="ECO:0000256" key="7">
    <source>
        <dbReference type="SAM" id="MobiDB-lite"/>
    </source>
</evidence>
<dbReference type="Gene3D" id="3.30.200.20">
    <property type="entry name" value="Phosphorylase Kinase, domain 1"/>
    <property type="match status" value="1"/>
</dbReference>
<dbReference type="SUPFAM" id="SSF56112">
    <property type="entry name" value="Protein kinase-like (PK-like)"/>
    <property type="match status" value="1"/>
</dbReference>
<accession>A0A5N0TFU5</accession>
<evidence type="ECO:0000256" key="5">
    <source>
        <dbReference type="PROSITE-ProRule" id="PRU10141"/>
    </source>
</evidence>
<keyword evidence="8" id="KW-0472">Membrane</keyword>
<keyword evidence="8" id="KW-0812">Transmembrane</keyword>
<keyword evidence="8" id="KW-1133">Transmembrane helix</keyword>
<dbReference type="InterPro" id="IPR011990">
    <property type="entry name" value="TPR-like_helical_dom_sf"/>
</dbReference>
<keyword evidence="4 5" id="KW-0067">ATP-binding</keyword>
<dbReference type="Pfam" id="PF00069">
    <property type="entry name" value="Pkinase"/>
    <property type="match status" value="1"/>
</dbReference>
<evidence type="ECO:0000259" key="9">
    <source>
        <dbReference type="PROSITE" id="PS50011"/>
    </source>
</evidence>
<gene>
    <name evidence="10" type="ORF">F3N42_03120</name>
</gene>